<protein>
    <submittedName>
        <fullName evidence="2">Flagellar protein FlaG</fullName>
    </submittedName>
</protein>
<proteinExistence type="predicted"/>
<dbReference type="NCBIfam" id="NF005834">
    <property type="entry name" value="PRK07738.1"/>
    <property type="match status" value="1"/>
</dbReference>
<evidence type="ECO:0000313" key="2">
    <source>
        <dbReference type="EMBL" id="MBZ5752149.1"/>
    </source>
</evidence>
<dbReference type="RefSeq" id="WP_224140611.1">
    <property type="nucleotide sequence ID" value="NZ_JAIQUM010000047.1"/>
</dbReference>
<evidence type="ECO:0000313" key="3">
    <source>
        <dbReference type="Proteomes" id="UP001165287"/>
    </source>
</evidence>
<dbReference type="PANTHER" id="PTHR37166">
    <property type="entry name" value="PROTEIN FLAG"/>
    <property type="match status" value="1"/>
</dbReference>
<name>A0ABS7UV90_9BACI</name>
<feature type="compositionally biased region" description="Polar residues" evidence="1">
    <location>
        <begin position="32"/>
        <end position="48"/>
    </location>
</feature>
<dbReference type="Pfam" id="PF03646">
    <property type="entry name" value="FlaG"/>
    <property type="match status" value="1"/>
</dbReference>
<dbReference type="EMBL" id="JAIQUM010000047">
    <property type="protein sequence ID" value="MBZ5752149.1"/>
    <property type="molecule type" value="Genomic_DNA"/>
</dbReference>
<keyword evidence="2" id="KW-0969">Cilium</keyword>
<evidence type="ECO:0000256" key="1">
    <source>
        <dbReference type="SAM" id="MobiDB-lite"/>
    </source>
</evidence>
<keyword evidence="3" id="KW-1185">Reference proteome</keyword>
<gene>
    <name evidence="2" type="primary">flaG</name>
    <name evidence="2" type="ORF">K9V48_18305</name>
</gene>
<dbReference type="Proteomes" id="UP001165287">
    <property type="component" value="Unassembled WGS sequence"/>
</dbReference>
<feature type="region of interest" description="Disordered" evidence="1">
    <location>
        <begin position="24"/>
        <end position="48"/>
    </location>
</feature>
<reference evidence="2" key="1">
    <citation type="submission" date="2024-05" db="EMBL/GenBank/DDBJ databases">
        <title>Metabacillus sp. nov., isolated from the rhizosphere soil of tomato plants.</title>
        <authorList>
            <person name="Ma R."/>
        </authorList>
    </citation>
    <scope>NUCLEOTIDE SEQUENCE</scope>
    <source>
        <strain evidence="2">DBTR6</strain>
    </source>
</reference>
<dbReference type="PANTHER" id="PTHR37166:SF1">
    <property type="entry name" value="PROTEIN FLAG"/>
    <property type="match status" value="1"/>
</dbReference>
<sequence>MTPISIDLLSSQTALHNIETTKITSHKELTEPTHTNRQQPIQEKQSTLSKEQIMRAIDEMNEGLKPANRHIKFELHEKLNEYYVTVVDNITNEVVRENLSKKWLDLYADMTEFVGLFVDKKS</sequence>
<keyword evidence="2" id="KW-0282">Flagellum</keyword>
<comment type="caution">
    <text evidence="2">The sequence shown here is derived from an EMBL/GenBank/DDBJ whole genome shotgun (WGS) entry which is preliminary data.</text>
</comment>
<dbReference type="InterPro" id="IPR005186">
    <property type="entry name" value="FlaG"/>
</dbReference>
<dbReference type="Gene3D" id="3.30.160.170">
    <property type="entry name" value="FlaG-like"/>
    <property type="match status" value="1"/>
</dbReference>
<keyword evidence="2" id="KW-0966">Cell projection</keyword>
<accession>A0ABS7UV90</accession>
<dbReference type="SUPFAM" id="SSF160214">
    <property type="entry name" value="FlaG-like"/>
    <property type="match status" value="1"/>
</dbReference>
<dbReference type="InterPro" id="IPR035924">
    <property type="entry name" value="FlaG-like_sf"/>
</dbReference>
<organism evidence="2 3">
    <name type="scientific">Metabacillus rhizolycopersici</name>
    <dbReference type="NCBI Taxonomy" id="2875709"/>
    <lineage>
        <taxon>Bacteria</taxon>
        <taxon>Bacillati</taxon>
        <taxon>Bacillota</taxon>
        <taxon>Bacilli</taxon>
        <taxon>Bacillales</taxon>
        <taxon>Bacillaceae</taxon>
        <taxon>Metabacillus</taxon>
    </lineage>
</organism>